<proteinExistence type="predicted"/>
<gene>
    <name evidence="2" type="ORF">PB1_10999</name>
</gene>
<accession>I3DV11</accession>
<keyword evidence="1" id="KW-0812">Transmembrane</keyword>
<evidence type="ECO:0000313" key="3">
    <source>
        <dbReference type="Proteomes" id="UP000010523"/>
    </source>
</evidence>
<keyword evidence="1" id="KW-1133">Transmembrane helix</keyword>
<feature type="transmembrane region" description="Helical" evidence="1">
    <location>
        <begin position="14"/>
        <end position="40"/>
    </location>
</feature>
<name>I3DV11_BACMT</name>
<keyword evidence="1" id="KW-0472">Membrane</keyword>
<sequence>MSGPVIYFFLPEDFPTILCLFTTSLHFLQFLSYAILTLIFDYKIITGREDENE</sequence>
<protein>
    <submittedName>
        <fullName evidence="2">Uncharacterized protein</fullName>
    </submittedName>
</protein>
<keyword evidence="3" id="KW-1185">Reference proteome</keyword>
<reference evidence="2 3" key="1">
    <citation type="journal article" date="2012" name="Appl. Environ. Microbiol.">
        <title>Genome Sequence of Thermotolerant Bacillus methanolicus: Features and Regulation Related to Methylotrophy and Production of L-Lysine and L-Glutamate from Methanol.</title>
        <authorList>
            <person name="Heggeset T.M."/>
            <person name="Krog A."/>
            <person name="Balzer S."/>
            <person name="Wentzel A."/>
            <person name="Ellingsen T.E."/>
            <person name="Brautaset T."/>
        </authorList>
    </citation>
    <scope>NUCLEOTIDE SEQUENCE [LARGE SCALE GENOMIC DNA]</scope>
    <source>
        <strain evidence="2 3">PB1</strain>
    </source>
</reference>
<comment type="caution">
    <text evidence="2">The sequence shown here is derived from an EMBL/GenBank/DDBJ whole genome shotgun (WGS) entry which is preliminary data.</text>
</comment>
<organism evidence="2 3">
    <name type="scientific">Bacillus methanolicus PB1</name>
    <dbReference type="NCBI Taxonomy" id="997296"/>
    <lineage>
        <taxon>Bacteria</taxon>
        <taxon>Bacillati</taxon>
        <taxon>Bacillota</taxon>
        <taxon>Bacilli</taxon>
        <taxon>Bacillales</taxon>
        <taxon>Bacillaceae</taxon>
        <taxon>Bacillus</taxon>
    </lineage>
</organism>
<dbReference type="STRING" id="997296.PB1_10999"/>
<evidence type="ECO:0000313" key="2">
    <source>
        <dbReference type="EMBL" id="EIJ78082.1"/>
    </source>
</evidence>
<dbReference type="AlphaFoldDB" id="I3DV11"/>
<dbReference type="EMBL" id="AFEU01000003">
    <property type="protein sequence ID" value="EIJ78082.1"/>
    <property type="molecule type" value="Genomic_DNA"/>
</dbReference>
<evidence type="ECO:0000256" key="1">
    <source>
        <dbReference type="SAM" id="Phobius"/>
    </source>
</evidence>
<dbReference type="PATRIC" id="fig|997296.3.peg.2312"/>
<dbReference type="Proteomes" id="UP000010523">
    <property type="component" value="Unassembled WGS sequence"/>
</dbReference>